<reference evidence="1" key="2">
    <citation type="submission" date="2020-09" db="EMBL/GenBank/DDBJ databases">
        <authorList>
            <person name="Sun Q."/>
            <person name="Zhou Y."/>
        </authorList>
    </citation>
    <scope>NUCLEOTIDE SEQUENCE</scope>
    <source>
        <strain evidence="1">CGMCC 1.15082</strain>
    </source>
</reference>
<name>A0A916S7D7_9HYPH</name>
<organism evidence="1 2">
    <name type="scientific">Brucella endophytica</name>
    <dbReference type="NCBI Taxonomy" id="1963359"/>
    <lineage>
        <taxon>Bacteria</taxon>
        <taxon>Pseudomonadati</taxon>
        <taxon>Pseudomonadota</taxon>
        <taxon>Alphaproteobacteria</taxon>
        <taxon>Hyphomicrobiales</taxon>
        <taxon>Brucellaceae</taxon>
        <taxon>Brucella/Ochrobactrum group</taxon>
        <taxon>Brucella</taxon>
    </lineage>
</organism>
<dbReference type="AlphaFoldDB" id="A0A916S7D7"/>
<reference evidence="1" key="1">
    <citation type="journal article" date="2014" name="Int. J. Syst. Evol. Microbiol.">
        <title>Complete genome sequence of Corynebacterium casei LMG S-19264T (=DSM 44701T), isolated from a smear-ripened cheese.</title>
        <authorList>
            <consortium name="US DOE Joint Genome Institute (JGI-PGF)"/>
            <person name="Walter F."/>
            <person name="Albersmeier A."/>
            <person name="Kalinowski J."/>
            <person name="Ruckert C."/>
        </authorList>
    </citation>
    <scope>NUCLEOTIDE SEQUENCE</scope>
    <source>
        <strain evidence="1">CGMCC 1.15082</strain>
    </source>
</reference>
<gene>
    <name evidence="1" type="primary">impH</name>
    <name evidence="1" type="ORF">GCM10011491_14990</name>
</gene>
<dbReference type="Proteomes" id="UP000646478">
    <property type="component" value="Unassembled WGS sequence"/>
</dbReference>
<dbReference type="PANTHER" id="PTHR35564:SF4">
    <property type="entry name" value="CYTOPLASMIC PROTEIN"/>
    <property type="match status" value="1"/>
</dbReference>
<dbReference type="NCBIfam" id="TIGR03347">
    <property type="entry name" value="VI_chp_1"/>
    <property type="match status" value="1"/>
</dbReference>
<evidence type="ECO:0000313" key="1">
    <source>
        <dbReference type="EMBL" id="GGA88219.1"/>
    </source>
</evidence>
<sequence length="324" mass="35863">MTTQAGLIDLLEQQPDRFDPVTALRVVEHSGMEVQITASVGVSIGVLPVNGVERKEDSIRVRSMLATLSGPTGSLPPVFNELAIRETRNRSRAFSSFIDLFNARLATLFADASEKYRFGRLLRWRNPTENTFVKALLSLTGFGTARLAEKAKVDRDMLLRYSGFLSSRTRNCANLAAMLNDFSGLPVEIEQFRGRWLTVSSDEQTRPGRANSRLGIDTMAGSAILDRASSFRVVIGPVGYEDYLSLRPDGRRIRELYALTRLYAGDGLAFDFQVILKKEAIPCSQLGNGTVRLGWNSWARTAPAERDSGDAIIIPGTDMLEDRP</sequence>
<accession>A0A916S7D7</accession>
<dbReference type="PANTHER" id="PTHR35564">
    <property type="match status" value="1"/>
</dbReference>
<protein>
    <submittedName>
        <fullName evidence="1">Type VI secretion protein</fullName>
    </submittedName>
</protein>
<evidence type="ECO:0000313" key="2">
    <source>
        <dbReference type="Proteomes" id="UP000646478"/>
    </source>
</evidence>
<comment type="caution">
    <text evidence="1">The sequence shown here is derived from an EMBL/GenBank/DDBJ whole genome shotgun (WGS) entry which is preliminary data.</text>
</comment>
<dbReference type="RefSeq" id="WP_188822987.1">
    <property type="nucleotide sequence ID" value="NZ_BMHH01000004.1"/>
</dbReference>
<proteinExistence type="predicted"/>
<dbReference type="EMBL" id="BMHH01000004">
    <property type="protein sequence ID" value="GGA88219.1"/>
    <property type="molecule type" value="Genomic_DNA"/>
</dbReference>
<keyword evidence="2" id="KW-1185">Reference proteome</keyword>
<dbReference type="Pfam" id="PF06996">
    <property type="entry name" value="T6SS_TssG"/>
    <property type="match status" value="1"/>
</dbReference>
<dbReference type="InterPro" id="IPR010732">
    <property type="entry name" value="T6SS_TssG-like"/>
</dbReference>